<proteinExistence type="inferred from homology"/>
<comment type="similarity">
    <text evidence="2">Belongs to the glycosyl hydrolase 29 family.</text>
</comment>
<evidence type="ECO:0000313" key="8">
    <source>
        <dbReference type="EMBL" id="MFC7405676.1"/>
    </source>
</evidence>
<dbReference type="EMBL" id="JBHTCQ010000002">
    <property type="protein sequence ID" value="MFC7405676.1"/>
    <property type="molecule type" value="Genomic_DNA"/>
</dbReference>
<evidence type="ECO:0000256" key="4">
    <source>
        <dbReference type="ARBA" id="ARBA00022729"/>
    </source>
</evidence>
<dbReference type="Gene3D" id="3.20.20.80">
    <property type="entry name" value="Glycosidases"/>
    <property type="match status" value="1"/>
</dbReference>
<evidence type="ECO:0000259" key="7">
    <source>
        <dbReference type="Pfam" id="PF01120"/>
    </source>
</evidence>
<name>A0ABW2Q974_9MICO</name>
<feature type="domain" description="Glycoside hydrolase family 29 N-terminal" evidence="7">
    <location>
        <begin position="7"/>
        <end position="352"/>
    </location>
</feature>
<evidence type="ECO:0000256" key="3">
    <source>
        <dbReference type="ARBA" id="ARBA00012662"/>
    </source>
</evidence>
<dbReference type="InterPro" id="IPR016286">
    <property type="entry name" value="FUC_metazoa-typ"/>
</dbReference>
<dbReference type="PANTHER" id="PTHR10030">
    <property type="entry name" value="ALPHA-L-FUCOSIDASE"/>
    <property type="match status" value="1"/>
</dbReference>
<dbReference type="SUPFAM" id="SSF51445">
    <property type="entry name" value="(Trans)glycosidases"/>
    <property type="match status" value="1"/>
</dbReference>
<dbReference type="PRINTS" id="PR00741">
    <property type="entry name" value="GLHYDRLASE29"/>
</dbReference>
<comment type="caution">
    <text evidence="8">The sequence shown here is derived from an EMBL/GenBank/DDBJ whole genome shotgun (WGS) entry which is preliminary data.</text>
</comment>
<sequence length="441" mass="49008">MTDTARWHALRRPTPDWYRTSPFGIFIHWGAYSVPAWAEPTGELGTVEDSREWFAHNAYAEWYFNTIRIDGSPAQQHHREVYSDADYDDFLDAWRAEHFDADDVMRLIAEAGADYVVPTTKHHDGIALWDAPETGTRNTVHRGPRRDLIGEIAEAAERQGLHLGLYYSGGLDWHYRPMPPHLDDASVHDTGRPKDAEYARYAYLHLRDLIDRFDPDILWNDINWPDAGKHFGEHGLGALFEDFYAKNPDGLVNDRFGGRDFHHDYATSEYQAGRAAEAEAQWENNRGIGLSFGYNQVEGPEHCLDGPAIARHLTDVVSRGGHFLLNIGPKADGTIPENQRAALSEMGRWMAVAKPALAGAEPTSVQLDAADGWVRTVRNGGETLVFVDRLDGEGGAVALTGAGQLRVTPVEPAWCSATARDGRVVVELAAGRPGPAVLRAR</sequence>
<comment type="function">
    <text evidence="1">Alpha-L-fucosidase is responsible for hydrolyzing the alpha-1,6-linked fucose joined to the reducing-end N-acetylglucosamine of the carbohydrate moieties of glycoproteins.</text>
</comment>
<dbReference type="Pfam" id="PF01120">
    <property type="entry name" value="Alpha_L_fucos"/>
    <property type="match status" value="1"/>
</dbReference>
<evidence type="ECO:0000256" key="1">
    <source>
        <dbReference type="ARBA" id="ARBA00004071"/>
    </source>
</evidence>
<keyword evidence="5" id="KW-0378">Hydrolase</keyword>
<dbReference type="RefSeq" id="WP_382394329.1">
    <property type="nucleotide sequence ID" value="NZ_JBHTCQ010000002.1"/>
</dbReference>
<dbReference type="EC" id="3.2.1.51" evidence="3"/>
<dbReference type="InterPro" id="IPR000933">
    <property type="entry name" value="Glyco_hydro_29"/>
</dbReference>
<gene>
    <name evidence="8" type="ORF">ACFQQL_11200</name>
</gene>
<protein>
    <recommendedName>
        <fullName evidence="3">alpha-L-fucosidase</fullName>
        <ecNumber evidence="3">3.2.1.51</ecNumber>
    </recommendedName>
</protein>
<dbReference type="PANTHER" id="PTHR10030:SF37">
    <property type="entry name" value="ALPHA-L-FUCOSIDASE-RELATED"/>
    <property type="match status" value="1"/>
</dbReference>
<dbReference type="SMART" id="SM00812">
    <property type="entry name" value="Alpha_L_fucos"/>
    <property type="match status" value="1"/>
</dbReference>
<keyword evidence="4" id="KW-0732">Signal</keyword>
<organism evidence="8 9">
    <name type="scientific">Georgenia alba</name>
    <dbReference type="NCBI Taxonomy" id="2233858"/>
    <lineage>
        <taxon>Bacteria</taxon>
        <taxon>Bacillati</taxon>
        <taxon>Actinomycetota</taxon>
        <taxon>Actinomycetes</taxon>
        <taxon>Micrococcales</taxon>
        <taxon>Bogoriellaceae</taxon>
        <taxon>Georgenia</taxon>
    </lineage>
</organism>
<keyword evidence="6" id="KW-0326">Glycosidase</keyword>
<keyword evidence="9" id="KW-1185">Reference proteome</keyword>
<evidence type="ECO:0000313" key="9">
    <source>
        <dbReference type="Proteomes" id="UP001596455"/>
    </source>
</evidence>
<dbReference type="InterPro" id="IPR057739">
    <property type="entry name" value="Glyco_hydro_29_N"/>
</dbReference>
<accession>A0ABW2Q974</accession>
<evidence type="ECO:0000256" key="6">
    <source>
        <dbReference type="ARBA" id="ARBA00023295"/>
    </source>
</evidence>
<dbReference type="InterPro" id="IPR017853">
    <property type="entry name" value="GH"/>
</dbReference>
<evidence type="ECO:0000256" key="2">
    <source>
        <dbReference type="ARBA" id="ARBA00007951"/>
    </source>
</evidence>
<dbReference type="PIRSF" id="PIRSF001092">
    <property type="entry name" value="Alpha-L-fucosidase"/>
    <property type="match status" value="1"/>
</dbReference>
<dbReference type="Proteomes" id="UP001596455">
    <property type="component" value="Unassembled WGS sequence"/>
</dbReference>
<reference evidence="9" key="1">
    <citation type="journal article" date="2019" name="Int. J. Syst. Evol. Microbiol.">
        <title>The Global Catalogue of Microorganisms (GCM) 10K type strain sequencing project: providing services to taxonomists for standard genome sequencing and annotation.</title>
        <authorList>
            <consortium name="The Broad Institute Genomics Platform"/>
            <consortium name="The Broad Institute Genome Sequencing Center for Infectious Disease"/>
            <person name="Wu L."/>
            <person name="Ma J."/>
        </authorList>
    </citation>
    <scope>NUCLEOTIDE SEQUENCE [LARGE SCALE GENOMIC DNA]</scope>
    <source>
        <strain evidence="9">JCM 1490</strain>
    </source>
</reference>
<evidence type="ECO:0000256" key="5">
    <source>
        <dbReference type="ARBA" id="ARBA00022801"/>
    </source>
</evidence>